<dbReference type="PROSITE" id="PS51186">
    <property type="entry name" value="GNAT"/>
    <property type="match status" value="1"/>
</dbReference>
<dbReference type="CDD" id="cd04301">
    <property type="entry name" value="NAT_SF"/>
    <property type="match status" value="1"/>
</dbReference>
<feature type="domain" description="N-acetyltransferase" evidence="2">
    <location>
        <begin position="1"/>
        <end position="159"/>
    </location>
</feature>
<comment type="caution">
    <text evidence="3">The sequence shown here is derived from an EMBL/GenBank/DDBJ whole genome shotgun (WGS) entry which is preliminary data.</text>
</comment>
<proteinExistence type="predicted"/>
<dbReference type="Pfam" id="PF00583">
    <property type="entry name" value="Acetyltransf_1"/>
    <property type="match status" value="1"/>
</dbReference>
<dbReference type="InterPro" id="IPR000182">
    <property type="entry name" value="GNAT_dom"/>
</dbReference>
<reference evidence="4" key="1">
    <citation type="journal article" date="2019" name="Int. J. Syst. Evol. Microbiol.">
        <title>The Global Catalogue of Microorganisms (GCM) 10K type strain sequencing project: providing services to taxonomists for standard genome sequencing and annotation.</title>
        <authorList>
            <consortium name="The Broad Institute Genomics Platform"/>
            <consortium name="The Broad Institute Genome Sequencing Center for Infectious Disease"/>
            <person name="Wu L."/>
            <person name="Ma J."/>
        </authorList>
    </citation>
    <scope>NUCLEOTIDE SEQUENCE [LARGE SCALE GENOMIC DNA]</scope>
    <source>
        <strain evidence="4">JCM 32226</strain>
    </source>
</reference>
<dbReference type="PANTHER" id="PTHR13947:SF37">
    <property type="entry name" value="LD18367P"/>
    <property type="match status" value="1"/>
</dbReference>
<evidence type="ECO:0000313" key="4">
    <source>
        <dbReference type="Proteomes" id="UP001501321"/>
    </source>
</evidence>
<dbReference type="InterPro" id="IPR016181">
    <property type="entry name" value="Acyl_CoA_acyltransferase"/>
</dbReference>
<dbReference type="InterPro" id="IPR050769">
    <property type="entry name" value="NAT_camello-type"/>
</dbReference>
<evidence type="ECO:0000256" key="1">
    <source>
        <dbReference type="ARBA" id="ARBA00022679"/>
    </source>
</evidence>
<dbReference type="EMBL" id="BAABFC010000013">
    <property type="protein sequence ID" value="GAA4499875.1"/>
    <property type="molecule type" value="Genomic_DNA"/>
</dbReference>
<gene>
    <name evidence="3" type="ORF">GCM10023095_20670</name>
</gene>
<dbReference type="RefSeq" id="WP_345012758.1">
    <property type="nucleotide sequence ID" value="NZ_BAABFC010000013.1"/>
</dbReference>
<dbReference type="SUPFAM" id="SSF55729">
    <property type="entry name" value="Acyl-CoA N-acyltransferases (Nat)"/>
    <property type="match status" value="1"/>
</dbReference>
<organism evidence="3 4">
    <name type="scientific">Pseudaeromonas paramecii</name>
    <dbReference type="NCBI Taxonomy" id="2138166"/>
    <lineage>
        <taxon>Bacteria</taxon>
        <taxon>Pseudomonadati</taxon>
        <taxon>Pseudomonadota</taxon>
        <taxon>Gammaproteobacteria</taxon>
        <taxon>Aeromonadales</taxon>
        <taxon>Aeromonadaceae</taxon>
        <taxon>Pseudaeromonas</taxon>
    </lineage>
</organism>
<accession>A0ABP8QCW7</accession>
<dbReference type="Gene3D" id="3.40.630.30">
    <property type="match status" value="1"/>
</dbReference>
<protein>
    <submittedName>
        <fullName evidence="3">GNAT family N-acetyltransferase</fullName>
    </submittedName>
</protein>
<keyword evidence="4" id="KW-1185">Reference proteome</keyword>
<keyword evidence="1" id="KW-0808">Transferase</keyword>
<evidence type="ECO:0000313" key="3">
    <source>
        <dbReference type="EMBL" id="GAA4499875.1"/>
    </source>
</evidence>
<dbReference type="PANTHER" id="PTHR13947">
    <property type="entry name" value="GNAT FAMILY N-ACETYLTRANSFERASE"/>
    <property type="match status" value="1"/>
</dbReference>
<dbReference type="Proteomes" id="UP001501321">
    <property type="component" value="Unassembled WGS sequence"/>
</dbReference>
<sequence length="160" mass="17754">MDYRVFCPSDGQGVVDLILPIQQQEFGVQVTLADQPDLLDIPHFYQQGKGNFWVALDDEILVGSLGLKDIGEGDLVLRKMFVAPAYRGASAVAAHLLTQALDWARQQGAARIWLGTTDRYHAAHRFYAKHGFVPVAVESLPAHFPRMAVDSLFFSLNLTD</sequence>
<name>A0ABP8QCW7_9GAMM</name>
<evidence type="ECO:0000259" key="2">
    <source>
        <dbReference type="PROSITE" id="PS51186"/>
    </source>
</evidence>